<protein>
    <recommendedName>
        <fullName evidence="4">DUF4283 domain-containing protein</fullName>
    </recommendedName>
</protein>
<dbReference type="PANTHER" id="PTHR47546:SF3">
    <property type="entry name" value="30S RIBOSOMAL PROTEIN S15, CHLOROPLASTIC"/>
    <property type="match status" value="1"/>
</dbReference>
<proteinExistence type="inferred from homology"/>
<dbReference type="GO" id="GO:0005840">
    <property type="term" value="C:ribosome"/>
    <property type="evidence" value="ECO:0007669"/>
    <property type="project" value="UniProtKB-KW"/>
</dbReference>
<comment type="caution">
    <text evidence="5">The sequence shown here is derived from an EMBL/GenBank/DDBJ whole genome shotgun (WGS) entry which is preliminary data.</text>
</comment>
<dbReference type="GO" id="GO:0003735">
    <property type="term" value="F:structural constituent of ribosome"/>
    <property type="evidence" value="ECO:0007669"/>
    <property type="project" value="InterPro"/>
</dbReference>
<keyword evidence="2" id="KW-0689">Ribosomal protein</keyword>
<evidence type="ECO:0000259" key="4">
    <source>
        <dbReference type="Pfam" id="PF14111"/>
    </source>
</evidence>
<organism evidence="5 6">
    <name type="scientific">Vitis vinifera</name>
    <name type="common">Grape</name>
    <dbReference type="NCBI Taxonomy" id="29760"/>
    <lineage>
        <taxon>Eukaryota</taxon>
        <taxon>Viridiplantae</taxon>
        <taxon>Streptophyta</taxon>
        <taxon>Embryophyta</taxon>
        <taxon>Tracheophyta</taxon>
        <taxon>Spermatophyta</taxon>
        <taxon>Magnoliopsida</taxon>
        <taxon>eudicotyledons</taxon>
        <taxon>Gunneridae</taxon>
        <taxon>Pentapetalae</taxon>
        <taxon>rosids</taxon>
        <taxon>Vitales</taxon>
        <taxon>Vitaceae</taxon>
        <taxon>Viteae</taxon>
        <taxon>Vitis</taxon>
    </lineage>
</organism>
<comment type="similarity">
    <text evidence="1">Belongs to the universal ribosomal protein uS15 family.</text>
</comment>
<keyword evidence="3" id="KW-0687">Ribonucleoprotein</keyword>
<dbReference type="GO" id="GO:0006412">
    <property type="term" value="P:translation"/>
    <property type="evidence" value="ECO:0007669"/>
    <property type="project" value="InterPro"/>
</dbReference>
<dbReference type="EMBL" id="QGNW01001600">
    <property type="protein sequence ID" value="RVW35612.1"/>
    <property type="molecule type" value="Genomic_DNA"/>
</dbReference>
<reference evidence="5 6" key="1">
    <citation type="journal article" date="2018" name="PLoS Genet.">
        <title>Population sequencing reveals clonal diversity and ancestral inbreeding in the grapevine cultivar Chardonnay.</title>
        <authorList>
            <person name="Roach M.J."/>
            <person name="Johnson D.L."/>
            <person name="Bohlmann J."/>
            <person name="van Vuuren H.J."/>
            <person name="Jones S.J."/>
            <person name="Pretorius I.S."/>
            <person name="Schmidt S.A."/>
            <person name="Borneman A.R."/>
        </authorList>
    </citation>
    <scope>NUCLEOTIDE SEQUENCE [LARGE SCALE GENOMIC DNA]</scope>
    <source>
        <strain evidence="6">cv. Chardonnay</strain>
        <tissue evidence="5">Leaf</tissue>
    </source>
</reference>
<dbReference type="GO" id="GO:1990904">
    <property type="term" value="C:ribonucleoprotein complex"/>
    <property type="evidence" value="ECO:0007669"/>
    <property type="project" value="UniProtKB-KW"/>
</dbReference>
<dbReference type="InterPro" id="IPR009068">
    <property type="entry name" value="uS15_NS1_RNA-bd_sf"/>
</dbReference>
<dbReference type="SUPFAM" id="SSF47060">
    <property type="entry name" value="S15/NS1 RNA-binding domain"/>
    <property type="match status" value="2"/>
</dbReference>
<dbReference type="PANTHER" id="PTHR47546">
    <property type="entry name" value="S15/NS1, RNA-BINDING PROTEIN"/>
    <property type="match status" value="1"/>
</dbReference>
<feature type="domain" description="DUF4283" evidence="4">
    <location>
        <begin position="120"/>
        <end position="202"/>
    </location>
</feature>
<name>A0A438DJF5_VITVI</name>
<dbReference type="Proteomes" id="UP000288805">
    <property type="component" value="Unassembled WGS sequence"/>
</dbReference>
<evidence type="ECO:0000313" key="5">
    <source>
        <dbReference type="EMBL" id="RVW35612.1"/>
    </source>
</evidence>
<dbReference type="SMART" id="SM01387">
    <property type="entry name" value="Ribosomal_S15"/>
    <property type="match status" value="1"/>
</dbReference>
<gene>
    <name evidence="5" type="ORF">CK203_108076</name>
</gene>
<dbReference type="AlphaFoldDB" id="A0A438DJF5"/>
<evidence type="ECO:0000256" key="2">
    <source>
        <dbReference type="ARBA" id="ARBA00022980"/>
    </source>
</evidence>
<evidence type="ECO:0000256" key="1">
    <source>
        <dbReference type="ARBA" id="ARBA00008434"/>
    </source>
</evidence>
<dbReference type="Pfam" id="PF00312">
    <property type="entry name" value="Ribosomal_S15"/>
    <property type="match status" value="1"/>
</dbReference>
<evidence type="ECO:0000313" key="6">
    <source>
        <dbReference type="Proteomes" id="UP000288805"/>
    </source>
</evidence>
<sequence length="710" mass="81232">MYMQYFHPDNMSSAEKLKVELKKVRDEFKMSESDCGSARVQVAQLTTKIKHLNQHYIKRQVVRKNFSSRCYSSWIRFGELGLSPLLEEVELCCWGVGGKPFSKERLEGERIYMSECHCNEVGRFILCSVYSGDMVTELQALKKCAFFYWHLQGEVNLSLLRGALILFELDSIEDASEVLHRGLRRFANKCLSLDRWLLKVRCFRRDIHAKEASRVWDKTLFKYLRDCHGGFVLVDISIVKQRNLQWARILVGSNDKNIPRLLQLGEMESSRRQGQKMMVVALKMLERVFRPCVIGGCPLQERQVTLFWDFSGPMKMVKDSNPLIHDFYGLGQTHFTNPRGLNCRLRDVGCALTGSEGFHSLVPLERDHSEGCEKGFWLNILASQERRNLEEGAPFVDATLLFGVEGFAGKLSSPVCWMGDGFSSASSISKDEGPAKSLVLWREQDKGLVVECKGDGYGMLYVGSEEVVALENGSSRRDSMGDESLYDLSFGKFVSFSKFLDLLVEGYEKEIVSLLRKSEAKKGYRVVALSIKRRPSSMSDFDRELCKLECLVNYNKSSGKGGSQKWGWDMVCCHYIVVSNCYKMNDHVLFMHVMVFKMQDKHSRKGLQAMVQRRKKLLKYLRRTGLGFLLPCSFKAWSPRQSELQKLDEMCCHEMESEVGIQEDWFNGKKNRLLLSIVLEAWRIEEPSLALPSPTSHIYSKNISSAACQS</sequence>
<evidence type="ECO:0000256" key="3">
    <source>
        <dbReference type="ARBA" id="ARBA00023274"/>
    </source>
</evidence>
<dbReference type="InterPro" id="IPR000589">
    <property type="entry name" value="Ribosomal_uS15"/>
</dbReference>
<dbReference type="Gene3D" id="1.10.287.10">
    <property type="entry name" value="S15/NS1, RNA-binding"/>
    <property type="match status" value="2"/>
</dbReference>
<dbReference type="InterPro" id="IPR025558">
    <property type="entry name" value="DUF4283"/>
</dbReference>
<dbReference type="Pfam" id="PF14111">
    <property type="entry name" value="DUF4283"/>
    <property type="match status" value="1"/>
</dbReference>
<accession>A0A438DJF5</accession>